<gene>
    <name evidence="9" type="ORF">LACFE_CDS0986</name>
</gene>
<evidence type="ECO:0000313" key="9">
    <source>
        <dbReference type="EMBL" id="AOR74443.1"/>
    </source>
</evidence>
<comment type="similarity">
    <text evidence="2">Belongs to the acyltransferase 3 family.</text>
</comment>
<keyword evidence="3" id="KW-1003">Cell membrane</keyword>
<evidence type="ECO:0000256" key="3">
    <source>
        <dbReference type="ARBA" id="ARBA00022475"/>
    </source>
</evidence>
<dbReference type="PANTHER" id="PTHR40074">
    <property type="entry name" value="O-ACETYLTRANSFERASE WECH"/>
    <property type="match status" value="1"/>
</dbReference>
<feature type="transmembrane region" description="Helical" evidence="7">
    <location>
        <begin position="181"/>
        <end position="200"/>
    </location>
</feature>
<evidence type="ECO:0000256" key="1">
    <source>
        <dbReference type="ARBA" id="ARBA00004651"/>
    </source>
</evidence>
<dbReference type="GO" id="GO:0009246">
    <property type="term" value="P:enterobacterial common antigen biosynthetic process"/>
    <property type="evidence" value="ECO:0007669"/>
    <property type="project" value="TreeGrafter"/>
</dbReference>
<dbReference type="EMBL" id="CP017151">
    <property type="protein sequence ID" value="AOR74443.1"/>
    <property type="molecule type" value="Genomic_DNA"/>
</dbReference>
<evidence type="ECO:0000259" key="8">
    <source>
        <dbReference type="Pfam" id="PF01757"/>
    </source>
</evidence>
<feature type="domain" description="Acyltransferase 3" evidence="8">
    <location>
        <begin position="20"/>
        <end position="319"/>
    </location>
</feature>
<name>A0A1D7ZX35_LIMFE</name>
<feature type="transmembrane region" description="Helical" evidence="7">
    <location>
        <begin position="126"/>
        <end position="144"/>
    </location>
</feature>
<protein>
    <recommendedName>
        <fullName evidence="8">Acyltransferase 3 domain-containing protein</fullName>
    </recommendedName>
</protein>
<accession>A0A1D7ZX35</accession>
<evidence type="ECO:0000256" key="2">
    <source>
        <dbReference type="ARBA" id="ARBA00007400"/>
    </source>
</evidence>
<dbReference type="InterPro" id="IPR002656">
    <property type="entry name" value="Acyl_transf_3_dom"/>
</dbReference>
<dbReference type="PANTHER" id="PTHR40074:SF2">
    <property type="entry name" value="O-ACETYLTRANSFERASE WECH"/>
    <property type="match status" value="1"/>
</dbReference>
<dbReference type="GO" id="GO:0005886">
    <property type="term" value="C:plasma membrane"/>
    <property type="evidence" value="ECO:0007669"/>
    <property type="project" value="UniProtKB-SubCell"/>
</dbReference>
<feature type="transmembrane region" description="Helical" evidence="7">
    <location>
        <begin position="304"/>
        <end position="323"/>
    </location>
</feature>
<feature type="transmembrane region" description="Helical" evidence="7">
    <location>
        <begin position="51"/>
        <end position="68"/>
    </location>
</feature>
<reference evidence="9 10" key="1">
    <citation type="submission" date="2016-09" db="EMBL/GenBank/DDBJ databases">
        <title>Genome Sequence of the Lactobacillus fermentum strain NCC2970 (CNCM I-5068).</title>
        <authorList>
            <person name="Barretto C."/>
            <person name="Ngom-Bru C."/>
            <person name="Genevaz A."/>
            <person name="Fournier C."/>
            <person name="Moine D."/>
            <person name="Kassam M."/>
            <person name="Iltis A."/>
            <person name="Sagory-Zalkind P."/>
            <person name="Faucherand G."/>
            <person name="Descombes P."/>
            <person name="Duboux S."/>
        </authorList>
    </citation>
    <scope>NUCLEOTIDE SEQUENCE [LARGE SCALE GENOMIC DNA]</scope>
    <source>
        <strain evidence="9 10">NCC2970</strain>
    </source>
</reference>
<keyword evidence="5 7" id="KW-1133">Transmembrane helix</keyword>
<dbReference type="Pfam" id="PF01757">
    <property type="entry name" value="Acyl_transf_3"/>
    <property type="match status" value="1"/>
</dbReference>
<dbReference type="Proteomes" id="UP000094714">
    <property type="component" value="Chromosome"/>
</dbReference>
<keyword evidence="6 7" id="KW-0472">Membrane</keyword>
<organism evidence="9 10">
    <name type="scientific">Limosilactobacillus fermentum</name>
    <name type="common">Lactobacillus fermentum</name>
    <dbReference type="NCBI Taxonomy" id="1613"/>
    <lineage>
        <taxon>Bacteria</taxon>
        <taxon>Bacillati</taxon>
        <taxon>Bacillota</taxon>
        <taxon>Bacilli</taxon>
        <taxon>Lactobacillales</taxon>
        <taxon>Lactobacillaceae</taxon>
        <taxon>Limosilactobacillus</taxon>
    </lineage>
</organism>
<proteinExistence type="inferred from homology"/>
<keyword evidence="4 7" id="KW-0812">Transmembrane</keyword>
<feature type="transmembrane region" description="Helical" evidence="7">
    <location>
        <begin position="12"/>
        <end position="31"/>
    </location>
</feature>
<dbReference type="RefSeq" id="WP_069775936.1">
    <property type="nucleotide sequence ID" value="NZ_CP017151.1"/>
</dbReference>
<evidence type="ECO:0000313" key="10">
    <source>
        <dbReference type="Proteomes" id="UP000094714"/>
    </source>
</evidence>
<evidence type="ECO:0000256" key="6">
    <source>
        <dbReference type="ARBA" id="ARBA00023136"/>
    </source>
</evidence>
<feature type="transmembrane region" description="Helical" evidence="7">
    <location>
        <begin position="212"/>
        <end position="233"/>
    </location>
</feature>
<comment type="subcellular location">
    <subcellularLocation>
        <location evidence="1">Cell membrane</location>
        <topology evidence="1">Multi-pass membrane protein</topology>
    </subcellularLocation>
</comment>
<feature type="transmembrane region" description="Helical" evidence="7">
    <location>
        <begin position="156"/>
        <end position="175"/>
    </location>
</feature>
<dbReference type="GO" id="GO:0016413">
    <property type="term" value="F:O-acetyltransferase activity"/>
    <property type="evidence" value="ECO:0007669"/>
    <property type="project" value="TreeGrafter"/>
</dbReference>
<sequence>MKNRVSWWDISKYRNQLFSIAIITIYIHHFFENSKFHIATGIWNKVLGADGVEIFLFLSGMGLCFSLNRKYDLRQFYIKRFKRILPTYLIVGVITWGLIDFVFFNKPNSFIEDLFFITFITEGNRLYWFILFILVMYLVYPYIYGRLRWENEHREWNFIFFLLISVAINTFVSMFDPGLYNNIGIAINRMTVFLVGSYYGEKIFHKCSVKKFDLGIVILGAILKAVIIFTNHFKLLFLPQYLVDTSYTFTLLFIVIYVLKFLDKLISTKWLARFGKYSLELYLLNVSLRRIFDYVGFSTSILLNYVVLTIIAIVLSILLHNVVEWGMNRLS</sequence>
<feature type="transmembrane region" description="Helical" evidence="7">
    <location>
        <begin position="245"/>
        <end position="262"/>
    </location>
</feature>
<evidence type="ECO:0000256" key="7">
    <source>
        <dbReference type="SAM" id="Phobius"/>
    </source>
</evidence>
<feature type="transmembrane region" description="Helical" evidence="7">
    <location>
        <begin position="88"/>
        <end position="106"/>
    </location>
</feature>
<dbReference type="AlphaFoldDB" id="A0A1D7ZX35"/>
<evidence type="ECO:0000256" key="5">
    <source>
        <dbReference type="ARBA" id="ARBA00022989"/>
    </source>
</evidence>
<evidence type="ECO:0000256" key="4">
    <source>
        <dbReference type="ARBA" id="ARBA00022692"/>
    </source>
</evidence>